<dbReference type="Proteomes" id="UP000267524">
    <property type="component" value="Unassembled WGS sequence"/>
</dbReference>
<dbReference type="AlphaFoldDB" id="A0A3M7L7S4"/>
<keyword evidence="2" id="KW-1185">Reference proteome</keyword>
<gene>
    <name evidence="1" type="ORF">D1632_13760</name>
</gene>
<name>A0A3M7L7S4_9FLAO</name>
<evidence type="ECO:0000313" key="2">
    <source>
        <dbReference type="Proteomes" id="UP000267524"/>
    </source>
</evidence>
<reference evidence="1 2" key="1">
    <citation type="submission" date="2018-08" db="EMBL/GenBank/DDBJ databases">
        <title>Chryseobacterium nematophagum: a novel matrix digesting pathogen of nematodes.</title>
        <authorList>
            <person name="Page A."/>
            <person name="Roberts M."/>
            <person name="Felix M.-A."/>
            <person name="Weir W."/>
        </authorList>
    </citation>
    <scope>NUCLEOTIDE SEQUENCE [LARGE SCALE GENOMIC DNA]</scope>
    <source>
        <strain evidence="1 2">JUb275</strain>
    </source>
</reference>
<dbReference type="RefSeq" id="WP_122547805.1">
    <property type="nucleotide sequence ID" value="NZ_QWIV01000014.1"/>
</dbReference>
<comment type="caution">
    <text evidence="1">The sequence shown here is derived from an EMBL/GenBank/DDBJ whole genome shotgun (WGS) entry which is preliminary data.</text>
</comment>
<protein>
    <submittedName>
        <fullName evidence="1">Uncharacterized protein</fullName>
    </submittedName>
</protein>
<organism evidence="1 2">
    <name type="scientific">Chryseobacterium nematophagum</name>
    <dbReference type="NCBI Taxonomy" id="2305228"/>
    <lineage>
        <taxon>Bacteria</taxon>
        <taxon>Pseudomonadati</taxon>
        <taxon>Bacteroidota</taxon>
        <taxon>Flavobacteriia</taxon>
        <taxon>Flavobacteriales</taxon>
        <taxon>Weeksellaceae</taxon>
        <taxon>Chryseobacterium group</taxon>
        <taxon>Chryseobacterium</taxon>
    </lineage>
</organism>
<dbReference type="EMBL" id="QWIV01000014">
    <property type="protein sequence ID" value="RMZ58657.1"/>
    <property type="molecule type" value="Genomic_DNA"/>
</dbReference>
<proteinExistence type="predicted"/>
<accession>A0A3M7L7S4</accession>
<sequence>MKTIGSEQLDCAEMNKWKEIEENIKEVEYELHMIFETQTSNQGALEYFSLKENDVNKKELEALKYLSY</sequence>
<evidence type="ECO:0000313" key="1">
    <source>
        <dbReference type="EMBL" id="RMZ58657.1"/>
    </source>
</evidence>